<keyword evidence="2" id="KW-1185">Reference proteome</keyword>
<reference evidence="1 2" key="1">
    <citation type="submission" date="2023-02" db="EMBL/GenBank/DDBJ databases">
        <title>LHISI_Scaffold_Assembly.</title>
        <authorList>
            <person name="Stuart O.P."/>
            <person name="Cleave R."/>
            <person name="Magrath M.J.L."/>
            <person name="Mikheyev A.S."/>
        </authorList>
    </citation>
    <scope>NUCLEOTIDE SEQUENCE [LARGE SCALE GENOMIC DNA]</scope>
    <source>
        <strain evidence="1">Daus_M_001</strain>
        <tissue evidence="1">Leg muscle</tissue>
    </source>
</reference>
<sequence length="125" mass="14704">MEPFKKQFSDFENMETIFQLFADPMAVTIEDQDPELQMELCKLQQRYSTFFKTKYDILTIMEHLTCMFGRTYTCECAFSTMKMLMSKRKNRLSEEALKSILHIVTTEMEADIVVLVNKHPAQCAH</sequence>
<comment type="caution">
    <text evidence="1">The sequence shown here is derived from an EMBL/GenBank/DDBJ whole genome shotgun (WGS) entry which is preliminary data.</text>
</comment>
<name>A0ABQ9IJ24_9NEOP</name>
<organism evidence="1 2">
    <name type="scientific">Dryococelus australis</name>
    <dbReference type="NCBI Taxonomy" id="614101"/>
    <lineage>
        <taxon>Eukaryota</taxon>
        <taxon>Metazoa</taxon>
        <taxon>Ecdysozoa</taxon>
        <taxon>Arthropoda</taxon>
        <taxon>Hexapoda</taxon>
        <taxon>Insecta</taxon>
        <taxon>Pterygota</taxon>
        <taxon>Neoptera</taxon>
        <taxon>Polyneoptera</taxon>
        <taxon>Phasmatodea</taxon>
        <taxon>Verophasmatodea</taxon>
        <taxon>Anareolatae</taxon>
        <taxon>Phasmatidae</taxon>
        <taxon>Eurycanthinae</taxon>
        <taxon>Dryococelus</taxon>
    </lineage>
</organism>
<dbReference type="Proteomes" id="UP001159363">
    <property type="component" value="Chromosome 1"/>
</dbReference>
<gene>
    <name evidence="1" type="ORF">PR048_002043</name>
</gene>
<evidence type="ECO:0000313" key="2">
    <source>
        <dbReference type="Proteomes" id="UP001159363"/>
    </source>
</evidence>
<evidence type="ECO:0000313" key="1">
    <source>
        <dbReference type="EMBL" id="KAJ8896698.1"/>
    </source>
</evidence>
<dbReference type="PANTHER" id="PTHR45913:SF20">
    <property type="entry name" value="GENERAL TRANSCRIPTION FACTOR II-I REPEAT DOMAIN-CONTAINING PROTEIN 2"/>
    <property type="match status" value="1"/>
</dbReference>
<dbReference type="EMBL" id="JARBHB010000001">
    <property type="protein sequence ID" value="KAJ8896698.1"/>
    <property type="molecule type" value="Genomic_DNA"/>
</dbReference>
<protein>
    <submittedName>
        <fullName evidence="1">Uncharacterized protein</fullName>
    </submittedName>
</protein>
<proteinExistence type="predicted"/>
<accession>A0ABQ9IJ24</accession>
<dbReference type="PANTHER" id="PTHR45913">
    <property type="entry name" value="EPM2A-INTERACTING PROTEIN 1"/>
    <property type="match status" value="1"/>
</dbReference>